<comment type="caution">
    <text evidence="4">The sequence shown here is derived from an EMBL/GenBank/DDBJ whole genome shotgun (WGS) entry which is preliminary data.</text>
</comment>
<organism evidence="4 5">
    <name type="scientific">Glutamicibacter mysorens</name>
    <dbReference type="NCBI Taxonomy" id="257984"/>
    <lineage>
        <taxon>Bacteria</taxon>
        <taxon>Bacillati</taxon>
        <taxon>Actinomycetota</taxon>
        <taxon>Actinomycetes</taxon>
        <taxon>Micrococcales</taxon>
        <taxon>Micrococcaceae</taxon>
        <taxon>Glutamicibacter</taxon>
    </lineage>
</organism>
<feature type="compositionally biased region" description="Polar residues" evidence="1">
    <location>
        <begin position="204"/>
        <end position="218"/>
    </location>
</feature>
<feature type="transmembrane region" description="Helical" evidence="2">
    <location>
        <begin position="273"/>
        <end position="295"/>
    </location>
</feature>
<gene>
    <name evidence="4" type="ORF">ATK23_1728</name>
</gene>
<dbReference type="EMBL" id="PGEY01000001">
    <property type="protein sequence ID" value="PJJ44493.1"/>
    <property type="molecule type" value="Genomic_DNA"/>
</dbReference>
<sequence length="440" mass="46709">MNNEGSQRRRGIYEQLRKSPVTRQDSQWLGGVATGVADYFKVDVVLIRGIFVVLGVLGGLGMVLYGLAWALLPDAAGKMHLESAVNRNWTSGMTGAVIIFAFGIFPAPWFLDSLAPILWPVAIVAAIAFIIFSRKNTRFARPDGARKTAPTGTSPAASPKPASKTTALEHPWRGDGTQSFNASAANRFAAGNRDAPTKEHPMSSDDSGPTRQHENSYSPDPAYTKAYNPKVNRKTVSHPIPGWLGTTVFGLTVLVIAVVMLSDYLDIVALPGSGWTVALACGLLLVGLVIVLAALSGRTSGGLLGLAIPLLVLTVIFSVTSFSDSTRGFVRSATGDDSQYSAAFSSSTVDLTHLGTITKPTTVEIDSVFSKLDLLLPENVPVKVQTEGAFLSGMDLELPQDLRTLPGDAPTLTVEVDGAFSSFSTSVDTPTILNPSNKDF</sequence>
<feature type="transmembrane region" description="Helical" evidence="2">
    <location>
        <begin position="240"/>
        <end position="261"/>
    </location>
</feature>
<feature type="transmembrane region" description="Helical" evidence="2">
    <location>
        <begin position="302"/>
        <end position="322"/>
    </location>
</feature>
<name>A0ABX4MYN3_9MICC</name>
<dbReference type="InterPro" id="IPR007168">
    <property type="entry name" value="Phageshock_PspC_N"/>
</dbReference>
<evidence type="ECO:0000259" key="3">
    <source>
        <dbReference type="Pfam" id="PF04024"/>
    </source>
</evidence>
<feature type="region of interest" description="Disordered" evidence="1">
    <location>
        <begin position="191"/>
        <end position="226"/>
    </location>
</feature>
<keyword evidence="2" id="KW-0812">Transmembrane</keyword>
<dbReference type="Pfam" id="PF04024">
    <property type="entry name" value="PspC"/>
    <property type="match status" value="1"/>
</dbReference>
<evidence type="ECO:0000313" key="5">
    <source>
        <dbReference type="Proteomes" id="UP000229263"/>
    </source>
</evidence>
<proteinExistence type="predicted"/>
<feature type="transmembrane region" description="Helical" evidence="2">
    <location>
        <begin position="45"/>
        <end position="72"/>
    </location>
</feature>
<feature type="region of interest" description="Disordered" evidence="1">
    <location>
        <begin position="141"/>
        <end position="176"/>
    </location>
</feature>
<evidence type="ECO:0000256" key="1">
    <source>
        <dbReference type="SAM" id="MobiDB-lite"/>
    </source>
</evidence>
<dbReference type="RefSeq" id="WP_066140769.1">
    <property type="nucleotide sequence ID" value="NZ_PGEY01000001.1"/>
</dbReference>
<protein>
    <submittedName>
        <fullName evidence="4">Phage shock protein C (PspC) family protein</fullName>
    </submittedName>
</protein>
<evidence type="ECO:0000256" key="2">
    <source>
        <dbReference type="SAM" id="Phobius"/>
    </source>
</evidence>
<reference evidence="4 5" key="1">
    <citation type="submission" date="2017-11" db="EMBL/GenBank/DDBJ databases">
        <title>Sequencing the genomes of 1000 actinobacteria strains.</title>
        <authorList>
            <person name="Klenk H.-P."/>
        </authorList>
    </citation>
    <scope>NUCLEOTIDE SEQUENCE [LARGE SCALE GENOMIC DNA]</scope>
    <source>
        <strain evidence="4 5">DSM 12798</strain>
    </source>
</reference>
<keyword evidence="5" id="KW-1185">Reference proteome</keyword>
<dbReference type="Proteomes" id="UP000229263">
    <property type="component" value="Unassembled WGS sequence"/>
</dbReference>
<keyword evidence="2" id="KW-1133">Transmembrane helix</keyword>
<feature type="domain" description="Phage shock protein PspC N-terminal" evidence="3">
    <location>
        <begin position="22"/>
        <end position="74"/>
    </location>
</feature>
<feature type="transmembrane region" description="Helical" evidence="2">
    <location>
        <begin position="93"/>
        <end position="111"/>
    </location>
</feature>
<evidence type="ECO:0000313" key="4">
    <source>
        <dbReference type="EMBL" id="PJJ44493.1"/>
    </source>
</evidence>
<feature type="transmembrane region" description="Helical" evidence="2">
    <location>
        <begin position="117"/>
        <end position="133"/>
    </location>
</feature>
<keyword evidence="2" id="KW-0472">Membrane</keyword>
<accession>A0ABX4MYN3</accession>